<accession>A0ABV8JGA6</accession>
<dbReference type="EMBL" id="JBHSAP010000018">
    <property type="protein sequence ID" value="MFC4078017.1"/>
    <property type="molecule type" value="Genomic_DNA"/>
</dbReference>
<evidence type="ECO:0000256" key="1">
    <source>
        <dbReference type="ARBA" id="ARBA00001974"/>
    </source>
</evidence>
<dbReference type="InterPro" id="IPR001613">
    <property type="entry name" value="Flavin_amine_oxidase"/>
</dbReference>
<evidence type="ECO:0000313" key="5">
    <source>
        <dbReference type="Proteomes" id="UP001595843"/>
    </source>
</evidence>
<dbReference type="SUPFAM" id="SSF51905">
    <property type="entry name" value="FAD/NAD(P)-binding domain"/>
    <property type="match status" value="1"/>
</dbReference>
<dbReference type="Pfam" id="PF01593">
    <property type="entry name" value="Amino_oxidase"/>
    <property type="match status" value="1"/>
</dbReference>
<organism evidence="4 5">
    <name type="scientific">Salinithrix halophila</name>
    <dbReference type="NCBI Taxonomy" id="1485204"/>
    <lineage>
        <taxon>Bacteria</taxon>
        <taxon>Bacillati</taxon>
        <taxon>Bacillota</taxon>
        <taxon>Bacilli</taxon>
        <taxon>Bacillales</taxon>
        <taxon>Thermoactinomycetaceae</taxon>
        <taxon>Salinithrix</taxon>
    </lineage>
</organism>
<keyword evidence="5" id="KW-1185">Reference proteome</keyword>
<dbReference type="RefSeq" id="WP_380705848.1">
    <property type="nucleotide sequence ID" value="NZ_JBHSAP010000018.1"/>
</dbReference>
<dbReference type="Gene3D" id="3.90.660.10">
    <property type="match status" value="1"/>
</dbReference>
<comment type="caution">
    <text evidence="4">The sequence shown here is derived from an EMBL/GenBank/DDBJ whole genome shotgun (WGS) entry which is preliminary data.</text>
</comment>
<dbReference type="Proteomes" id="UP001595843">
    <property type="component" value="Unassembled WGS sequence"/>
</dbReference>
<comment type="cofactor">
    <cofactor evidence="1">
        <name>FAD</name>
        <dbReference type="ChEBI" id="CHEBI:57692"/>
    </cofactor>
</comment>
<name>A0ABV8JGA6_9BACL</name>
<sequence length="487" mass="54602">MSLYAPPPVPPAEMVQIIRNGLPPTPCPQTILIAGAGMAGLVSASLLKEAGHHVILFEASDRVGGRVFTMRSPFSEGLTFEVGAMRIPDTHYLVWEYIRKFRLPVNRFINETPSDILAVNGVLTRLKTYQQDPSILGFPVIPKERGETATQLFRSLMKKLIEGFHNNTHAMIQFLSRYSVDQILHQPPFGAPLSQGAIDMIKVILDTSGIMELSFIDVARLITILTDPEVQFYEITGGNDRLPASFLPQLKENLLLERKMTVILPERDKVTVQGVDQKTGQPFQLCGDRLIVTLPFSVLRMVDIVPVTAFSYEKRKAIRELHYTPASKVGIEFADRFWEENGSRGGRTITDLPIRFTYYPSHNSEPWNPAAVMASYTWGDDALLWNALDNPEAMELSLRNMASIFGPVVYEKFRRGISYSWSRSSYAAGGFAMFKPMQETELSHAIATPEGRVHFAGEHASTTRVWMQGAIESGVRVAKEVHESWMK</sequence>
<dbReference type="PRINTS" id="PR00757">
    <property type="entry name" value="AMINEOXDASEF"/>
</dbReference>
<keyword evidence="2" id="KW-0560">Oxidoreductase</keyword>
<dbReference type="InterPro" id="IPR002937">
    <property type="entry name" value="Amino_oxidase"/>
</dbReference>
<dbReference type="PANTHER" id="PTHR10742">
    <property type="entry name" value="FLAVIN MONOAMINE OXIDASE"/>
    <property type="match status" value="1"/>
</dbReference>
<protein>
    <submittedName>
        <fullName evidence="4">Flavin monoamine oxidase family protein</fullName>
    </submittedName>
</protein>
<evidence type="ECO:0000259" key="3">
    <source>
        <dbReference type="Pfam" id="PF01593"/>
    </source>
</evidence>
<dbReference type="SUPFAM" id="SSF54373">
    <property type="entry name" value="FAD-linked reductases, C-terminal domain"/>
    <property type="match status" value="1"/>
</dbReference>
<dbReference type="Gene3D" id="3.50.50.60">
    <property type="entry name" value="FAD/NAD(P)-binding domain"/>
    <property type="match status" value="1"/>
</dbReference>
<dbReference type="Gene3D" id="1.10.405.10">
    <property type="entry name" value="Guanine Nucleotide Dissociation Inhibitor, domain 1"/>
    <property type="match status" value="1"/>
</dbReference>
<evidence type="ECO:0000256" key="2">
    <source>
        <dbReference type="ARBA" id="ARBA00023002"/>
    </source>
</evidence>
<proteinExistence type="predicted"/>
<gene>
    <name evidence="4" type="ORF">ACFOUO_14540</name>
</gene>
<dbReference type="InterPro" id="IPR036188">
    <property type="entry name" value="FAD/NAD-bd_sf"/>
</dbReference>
<reference evidence="5" key="1">
    <citation type="journal article" date="2019" name="Int. J. Syst. Evol. Microbiol.">
        <title>The Global Catalogue of Microorganisms (GCM) 10K type strain sequencing project: providing services to taxonomists for standard genome sequencing and annotation.</title>
        <authorList>
            <consortium name="The Broad Institute Genomics Platform"/>
            <consortium name="The Broad Institute Genome Sequencing Center for Infectious Disease"/>
            <person name="Wu L."/>
            <person name="Ma J."/>
        </authorList>
    </citation>
    <scope>NUCLEOTIDE SEQUENCE [LARGE SCALE GENOMIC DNA]</scope>
    <source>
        <strain evidence="5">IBRC-M 10813</strain>
    </source>
</reference>
<feature type="domain" description="Amine oxidase" evidence="3">
    <location>
        <begin position="38"/>
        <end position="481"/>
    </location>
</feature>
<evidence type="ECO:0000313" key="4">
    <source>
        <dbReference type="EMBL" id="MFC4078017.1"/>
    </source>
</evidence>
<dbReference type="InterPro" id="IPR050281">
    <property type="entry name" value="Flavin_monoamine_oxidase"/>
</dbReference>
<dbReference type="PANTHER" id="PTHR10742:SF342">
    <property type="entry name" value="AMINE OXIDASE"/>
    <property type="match status" value="1"/>
</dbReference>